<dbReference type="PROSITE" id="PS00036">
    <property type="entry name" value="BZIP_BASIC"/>
    <property type="match status" value="1"/>
</dbReference>
<dbReference type="InterPro" id="IPR046347">
    <property type="entry name" value="bZIP_sf"/>
</dbReference>
<feature type="domain" description="BZIP" evidence="3">
    <location>
        <begin position="367"/>
        <end position="417"/>
    </location>
</feature>
<evidence type="ECO:0000256" key="2">
    <source>
        <dbReference type="SAM" id="MobiDB-lite"/>
    </source>
</evidence>
<accession>A0ABR4QTS8</accession>
<proteinExistence type="predicted"/>
<feature type="compositionally biased region" description="Basic residues" evidence="2">
    <location>
        <begin position="470"/>
        <end position="481"/>
    </location>
</feature>
<dbReference type="PANTHER" id="PTHR45879:SF3">
    <property type="entry name" value="CYCLIC AMP RESPONSE ELEMENT-BINDING PROTEIN B"/>
    <property type="match status" value="1"/>
</dbReference>
<dbReference type="SUPFAM" id="SSF57959">
    <property type="entry name" value="Leucine zipper domain"/>
    <property type="match status" value="1"/>
</dbReference>
<feature type="compositionally biased region" description="Polar residues" evidence="2">
    <location>
        <begin position="513"/>
        <end position="522"/>
    </location>
</feature>
<feature type="region of interest" description="Disordered" evidence="2">
    <location>
        <begin position="270"/>
        <end position="375"/>
    </location>
</feature>
<dbReference type="InterPro" id="IPR004827">
    <property type="entry name" value="bZIP"/>
</dbReference>
<evidence type="ECO:0000259" key="3">
    <source>
        <dbReference type="PROSITE" id="PS50217"/>
    </source>
</evidence>
<dbReference type="Proteomes" id="UP001651158">
    <property type="component" value="Unassembled WGS sequence"/>
</dbReference>
<feature type="coiled-coil region" evidence="1">
    <location>
        <begin position="392"/>
        <end position="419"/>
    </location>
</feature>
<feature type="region of interest" description="Disordered" evidence="2">
    <location>
        <begin position="550"/>
        <end position="641"/>
    </location>
</feature>
<feature type="compositionally biased region" description="Polar residues" evidence="2">
    <location>
        <begin position="490"/>
        <end position="506"/>
    </location>
</feature>
<protein>
    <submittedName>
        <fullName evidence="4">Cyclic AMP-dependent transcription factor ATF-1</fullName>
    </submittedName>
</protein>
<keyword evidence="1" id="KW-0175">Coiled coil</keyword>
<evidence type="ECO:0000313" key="5">
    <source>
        <dbReference type="Proteomes" id="UP001651158"/>
    </source>
</evidence>
<dbReference type="Gene3D" id="1.20.5.170">
    <property type="match status" value="1"/>
</dbReference>
<feature type="compositionally biased region" description="Gly residues" evidence="2">
    <location>
        <begin position="302"/>
        <end position="314"/>
    </location>
</feature>
<name>A0ABR4QTS8_9CEST</name>
<sequence length="641" mass="67592">MVVGKLQSQLRRKVPPFHDYRERWFAIPFALIQLYARSSPMAQNEESIKSQTKSSNSHLPCVTCPDNSISSFDLLNSYRSAAIFLKAAADSQNPRKSMTLPSVSPLATSAIKQRCPSPPDGDSASSAAAAAASLISRPPCQHSPTTSSKIQAAFVMAMAASSPPSTCPSSSSSGHQGEHGTNDFRSDTQASLGALFRPPPPTAYETVDGGGNGAGDVGFPPPGSGALPSFVPFTNSSGASPDISASTCLTNAMLLPASIVNVLGQQMQSNQYHQPQSPAYLSTINTNSGGGFSQQPQQQQGGPQGGGGGAGAGSGDAQAPPSLFRSVAGAIPPPQPPPVPSVAGTTDAGRYSAPGRSASSNLHDDTNNKREQRLLKNREAARECRRKKKEYVRCLERQVAILQDQNRQLIEELQKMKALCAGAFLDPSVQQTQLQNLPGLSNDRRLGGGAGSEGSGMDFVDSAPSAPSAAHHHHHPHRKPPPRLPSPQPTVATSDATGGTANNFHASSEMDADSSTSRPVSSDLTLLKSPVSQTQQRLLLLHGLSALKESGASAAGGGSSGARKSEETDYSNSAWMSSLPEQKPKFPEDEMDNRPPSSSPHIHPVKRVLKRFGNEQHRLSQLQKQQQQQQGVGKPDPDKAQ</sequence>
<feature type="compositionally biased region" description="Basic and acidic residues" evidence="2">
    <location>
        <begin position="176"/>
        <end position="186"/>
    </location>
</feature>
<dbReference type="CDD" id="cd14690">
    <property type="entry name" value="bZIP_CREB1"/>
    <property type="match status" value="1"/>
</dbReference>
<feature type="compositionally biased region" description="Low complexity" evidence="2">
    <location>
        <begin position="161"/>
        <end position="173"/>
    </location>
</feature>
<dbReference type="Pfam" id="PF00170">
    <property type="entry name" value="bZIP_1"/>
    <property type="match status" value="1"/>
</dbReference>
<feature type="compositionally biased region" description="Polar residues" evidence="2">
    <location>
        <begin position="270"/>
        <end position="287"/>
    </location>
</feature>
<dbReference type="EMBL" id="JAKROA010000001">
    <property type="protein sequence ID" value="KAL5113006.1"/>
    <property type="molecule type" value="Genomic_DNA"/>
</dbReference>
<feature type="compositionally biased region" description="Basic and acidic residues" evidence="2">
    <location>
        <begin position="362"/>
        <end position="375"/>
    </location>
</feature>
<dbReference type="PROSITE" id="PS50217">
    <property type="entry name" value="BZIP"/>
    <property type="match status" value="1"/>
</dbReference>
<organism evidence="4 5">
    <name type="scientific">Taenia crassiceps</name>
    <dbReference type="NCBI Taxonomy" id="6207"/>
    <lineage>
        <taxon>Eukaryota</taxon>
        <taxon>Metazoa</taxon>
        <taxon>Spiralia</taxon>
        <taxon>Lophotrochozoa</taxon>
        <taxon>Platyhelminthes</taxon>
        <taxon>Cestoda</taxon>
        <taxon>Eucestoda</taxon>
        <taxon>Cyclophyllidea</taxon>
        <taxon>Taeniidae</taxon>
        <taxon>Taenia</taxon>
    </lineage>
</organism>
<comment type="caution">
    <text evidence="4">The sequence shown here is derived from an EMBL/GenBank/DDBJ whole genome shotgun (WGS) entry which is preliminary data.</text>
</comment>
<feature type="region of interest" description="Disordered" evidence="2">
    <location>
        <begin position="161"/>
        <end position="186"/>
    </location>
</feature>
<feature type="compositionally biased region" description="Low complexity" evidence="2">
    <location>
        <begin position="621"/>
        <end position="630"/>
    </location>
</feature>
<dbReference type="SMART" id="SM00338">
    <property type="entry name" value="BRLZ"/>
    <property type="match status" value="1"/>
</dbReference>
<feature type="compositionally biased region" description="Polar residues" evidence="2">
    <location>
        <begin position="570"/>
        <end position="580"/>
    </location>
</feature>
<evidence type="ECO:0000256" key="1">
    <source>
        <dbReference type="SAM" id="Coils"/>
    </source>
</evidence>
<reference evidence="4 5" key="1">
    <citation type="journal article" date="2022" name="Front. Cell. Infect. Microbiol.">
        <title>The Genomes of Two Strains of Taenia crassiceps the Animal Model for the Study of Human Cysticercosis.</title>
        <authorList>
            <person name="Bobes R.J."/>
            <person name="Estrada K."/>
            <person name="Rios-Valencia D.G."/>
            <person name="Calderon-Gallegos A."/>
            <person name="de la Torre P."/>
            <person name="Carrero J.C."/>
            <person name="Sanchez-Flores A."/>
            <person name="Laclette J.P."/>
        </authorList>
    </citation>
    <scope>NUCLEOTIDE SEQUENCE [LARGE SCALE GENOMIC DNA]</scope>
    <source>
        <strain evidence="4">WFUcys</strain>
    </source>
</reference>
<evidence type="ECO:0000313" key="4">
    <source>
        <dbReference type="EMBL" id="KAL5113006.1"/>
    </source>
</evidence>
<feature type="region of interest" description="Disordered" evidence="2">
    <location>
        <begin position="111"/>
        <end position="130"/>
    </location>
</feature>
<feature type="compositionally biased region" description="Pro residues" evidence="2">
    <location>
        <begin position="331"/>
        <end position="340"/>
    </location>
</feature>
<keyword evidence="5" id="KW-1185">Reference proteome</keyword>
<dbReference type="InterPro" id="IPR001630">
    <property type="entry name" value="Leuzip_CREB"/>
</dbReference>
<feature type="region of interest" description="Disordered" evidence="2">
    <location>
        <begin position="438"/>
        <end position="522"/>
    </location>
</feature>
<dbReference type="PANTHER" id="PTHR45879">
    <property type="entry name" value="CYCLIC AMP RESPONSE ELEMENT-BINDING PROTEIN B"/>
    <property type="match status" value="1"/>
</dbReference>
<gene>
    <name evidence="4" type="ORF">TcWFU_009843</name>
</gene>